<dbReference type="Proteomes" id="UP000233730">
    <property type="component" value="Unassembled WGS sequence"/>
</dbReference>
<dbReference type="SMART" id="SM00382">
    <property type="entry name" value="AAA"/>
    <property type="match status" value="1"/>
</dbReference>
<dbReference type="InterPro" id="IPR027417">
    <property type="entry name" value="P-loop_NTPase"/>
</dbReference>
<organism evidence="3 4">
    <name type="scientific">Bifidobacterium pseudolongum subsp. globosum</name>
    <dbReference type="NCBI Taxonomy" id="1690"/>
    <lineage>
        <taxon>Bacteria</taxon>
        <taxon>Bacillati</taxon>
        <taxon>Actinomycetota</taxon>
        <taxon>Actinomycetes</taxon>
        <taxon>Bifidobacteriales</taxon>
        <taxon>Bifidobacteriaceae</taxon>
        <taxon>Bifidobacterium</taxon>
    </lineage>
</organism>
<dbReference type="PANTHER" id="PTHR30050">
    <property type="entry name" value="CHROMOSOMAL REPLICATION INITIATOR PROTEIN DNAA"/>
    <property type="match status" value="1"/>
</dbReference>
<evidence type="ECO:0000256" key="1">
    <source>
        <dbReference type="ARBA" id="ARBA00008059"/>
    </source>
</evidence>
<evidence type="ECO:0000313" key="4">
    <source>
        <dbReference type="Proteomes" id="UP000233730"/>
    </source>
</evidence>
<feature type="domain" description="AAA+ ATPase" evidence="2">
    <location>
        <begin position="21"/>
        <end position="154"/>
    </location>
</feature>
<dbReference type="Gene3D" id="3.40.50.300">
    <property type="entry name" value="P-loop containing nucleotide triphosphate hydrolases"/>
    <property type="match status" value="1"/>
</dbReference>
<dbReference type="SUPFAM" id="SSF52540">
    <property type="entry name" value="P-loop containing nucleoside triphosphate hydrolases"/>
    <property type="match status" value="1"/>
</dbReference>
<gene>
    <name evidence="3" type="ORF">CQR46_1695</name>
</gene>
<evidence type="ECO:0000313" key="3">
    <source>
        <dbReference type="EMBL" id="PKU88294.1"/>
    </source>
</evidence>
<evidence type="ECO:0000259" key="2">
    <source>
        <dbReference type="SMART" id="SM00382"/>
    </source>
</evidence>
<reference evidence="3 4" key="1">
    <citation type="submission" date="2017-10" db="EMBL/GenBank/DDBJ databases">
        <title>Bifidobacterium genomics.</title>
        <authorList>
            <person name="Lugli G.A."/>
            <person name="Milani C."/>
            <person name="Mancabelli L."/>
        </authorList>
    </citation>
    <scope>NUCLEOTIDE SEQUENCE [LARGE SCALE GENOMIC DNA]</scope>
    <source>
        <strain evidence="3 4">1524B</strain>
    </source>
</reference>
<comment type="caution">
    <text evidence="3">The sequence shown here is derived from an EMBL/GenBank/DDBJ whole genome shotgun (WGS) entry which is preliminary data.</text>
</comment>
<name>A0A2N3QE40_9BIFI</name>
<dbReference type="GO" id="GO:0005524">
    <property type="term" value="F:ATP binding"/>
    <property type="evidence" value="ECO:0007669"/>
    <property type="project" value="UniProtKB-KW"/>
</dbReference>
<dbReference type="AlphaFoldDB" id="A0A2N3QE40"/>
<dbReference type="PANTHER" id="PTHR30050:SF4">
    <property type="entry name" value="ATP-BINDING PROTEIN RV3427C IN INSERTION SEQUENCE-RELATED"/>
    <property type="match status" value="1"/>
</dbReference>
<comment type="similarity">
    <text evidence="1">Belongs to the IS21/IS1162 putative ATP-binding protein family.</text>
</comment>
<protein>
    <submittedName>
        <fullName evidence="3">IstB domain-containing protein ATP-binding protein</fullName>
    </submittedName>
</protein>
<sequence length="168" mass="18717">MAAFPADWGRQQLTSLDFVHAAEDLVLYGDVGCGKTHLAIAIGRLACQQGIPTRFFTASGLVMRLRNANAEQRLDRELAAIGKAELVIIDELGYLPIDIEGARLLFQVIADSYEKRSLIFTSNLEFSRWADVFGDGDMAAAVIDRIVHHGRIIRFHGESYRNTHSLMK</sequence>
<dbReference type="CDD" id="cd00009">
    <property type="entry name" value="AAA"/>
    <property type="match status" value="1"/>
</dbReference>
<accession>A0A2N3QE40</accession>
<dbReference type="InterPro" id="IPR047661">
    <property type="entry name" value="IstB"/>
</dbReference>
<keyword evidence="3" id="KW-0547">Nucleotide-binding</keyword>
<dbReference type="NCBIfam" id="NF038214">
    <property type="entry name" value="IS21_help_AAA"/>
    <property type="match status" value="1"/>
</dbReference>
<dbReference type="GO" id="GO:0006260">
    <property type="term" value="P:DNA replication"/>
    <property type="evidence" value="ECO:0007669"/>
    <property type="project" value="TreeGrafter"/>
</dbReference>
<dbReference type="EMBL" id="PCGZ01000015">
    <property type="protein sequence ID" value="PKU88294.1"/>
    <property type="molecule type" value="Genomic_DNA"/>
</dbReference>
<keyword evidence="3" id="KW-0067">ATP-binding</keyword>
<proteinExistence type="inferred from homology"/>
<dbReference type="InterPro" id="IPR003593">
    <property type="entry name" value="AAA+_ATPase"/>
</dbReference>
<dbReference type="InterPro" id="IPR002611">
    <property type="entry name" value="IstB_ATP-bd"/>
</dbReference>
<dbReference type="Pfam" id="PF01695">
    <property type="entry name" value="IstB_IS21"/>
    <property type="match status" value="1"/>
</dbReference>